<evidence type="ECO:0008006" key="4">
    <source>
        <dbReference type="Google" id="ProtNLM"/>
    </source>
</evidence>
<evidence type="ECO:0000313" key="2">
    <source>
        <dbReference type="EMBL" id="MBP2413955.1"/>
    </source>
</evidence>
<dbReference type="RefSeq" id="WP_209681575.1">
    <property type="nucleotide sequence ID" value="NZ_JAGIOI010000001.1"/>
</dbReference>
<keyword evidence="3" id="KW-1185">Reference proteome</keyword>
<gene>
    <name evidence="2" type="ORF">JOF48_002754</name>
</gene>
<dbReference type="PROSITE" id="PS51257">
    <property type="entry name" value="PROKAR_LIPOPROTEIN"/>
    <property type="match status" value="1"/>
</dbReference>
<comment type="caution">
    <text evidence="2">The sequence shown here is derived from an EMBL/GenBank/DDBJ whole genome shotgun (WGS) entry which is preliminary data.</text>
</comment>
<evidence type="ECO:0000313" key="3">
    <source>
        <dbReference type="Proteomes" id="UP000711614"/>
    </source>
</evidence>
<feature type="compositionally biased region" description="Low complexity" evidence="1">
    <location>
        <begin position="40"/>
        <end position="59"/>
    </location>
</feature>
<organism evidence="2 3">
    <name type="scientific">Arthrobacter stackebrandtii</name>
    <dbReference type="NCBI Taxonomy" id="272161"/>
    <lineage>
        <taxon>Bacteria</taxon>
        <taxon>Bacillati</taxon>
        <taxon>Actinomycetota</taxon>
        <taxon>Actinomycetes</taxon>
        <taxon>Micrococcales</taxon>
        <taxon>Micrococcaceae</taxon>
        <taxon>Arthrobacter</taxon>
    </lineage>
</organism>
<sequence>MTQRSGSTTAIAAAGLLALSLALTGCGLSLKRVEQDPGPSAVATTAQASPSATASWAPSGISTAMPSEGAKQKPGTVAKKWKKFADAEKTVSFELPEDWTVKVLPPPPVPDALALEVRNAQGTVMAMLGTHISGLGGACPDKSKAPYTVLASIPMDIPSNNSSDGAVDPRYVYRVIQGSTHFFASYGITDHSAGADGTACLVYNTVTSKQLGIYMFGDALQFTSDPSGTPGLRAFATIADAQAYMLSSEYQNIQKMVTSLKSLG</sequence>
<name>A0ABS4YZF3_9MICC</name>
<feature type="region of interest" description="Disordered" evidence="1">
    <location>
        <begin position="40"/>
        <end position="75"/>
    </location>
</feature>
<protein>
    <recommendedName>
        <fullName evidence="4">Lipoprotein</fullName>
    </recommendedName>
</protein>
<proteinExistence type="predicted"/>
<dbReference type="Proteomes" id="UP000711614">
    <property type="component" value="Unassembled WGS sequence"/>
</dbReference>
<dbReference type="EMBL" id="JAGIOI010000001">
    <property type="protein sequence ID" value="MBP2413955.1"/>
    <property type="molecule type" value="Genomic_DNA"/>
</dbReference>
<reference evidence="2 3" key="1">
    <citation type="submission" date="2021-03" db="EMBL/GenBank/DDBJ databases">
        <title>Sequencing the genomes of 1000 actinobacteria strains.</title>
        <authorList>
            <person name="Klenk H.-P."/>
        </authorList>
    </citation>
    <scope>NUCLEOTIDE SEQUENCE [LARGE SCALE GENOMIC DNA]</scope>
    <source>
        <strain evidence="2 3">DSM 16005</strain>
    </source>
</reference>
<accession>A0ABS4YZF3</accession>
<evidence type="ECO:0000256" key="1">
    <source>
        <dbReference type="SAM" id="MobiDB-lite"/>
    </source>
</evidence>